<keyword evidence="2" id="KW-1185">Reference proteome</keyword>
<dbReference type="InterPro" id="IPR009078">
    <property type="entry name" value="Ferritin-like_SF"/>
</dbReference>
<proteinExistence type="predicted"/>
<dbReference type="PANTHER" id="PTHR30565">
    <property type="entry name" value="PROTEIN YCIF"/>
    <property type="match status" value="1"/>
</dbReference>
<sequence>MSEQTNPPNAWERINLGSERLKLFFIKHLDRIYTAKIHLTHKLPLLAEEARFKDLRNAIFDTVGNVEKQLARLQLIYTLLDSDPSKGSIHGLSGLIDDAFEAINEQKGEAELQDLSIIFYLQNIESVEMASFQILQMAAVRLHNPHINKLLKENYEEAKSDRTLLLLISSKYIVS</sequence>
<name>A0A1I0U8S7_9SPHI</name>
<protein>
    <submittedName>
        <fullName evidence="1">Ferritin-like metal-binding protein YciE</fullName>
    </submittedName>
</protein>
<reference evidence="2" key="1">
    <citation type="submission" date="2016-10" db="EMBL/GenBank/DDBJ databases">
        <authorList>
            <person name="Varghese N."/>
            <person name="Submissions S."/>
        </authorList>
    </citation>
    <scope>NUCLEOTIDE SEQUENCE [LARGE SCALE GENOMIC DNA]</scope>
    <source>
        <strain evidence="2">DSM 18130</strain>
    </source>
</reference>
<gene>
    <name evidence="1" type="ORF">SAMN04488511_1235</name>
</gene>
<dbReference type="Proteomes" id="UP000198836">
    <property type="component" value="Unassembled WGS sequence"/>
</dbReference>
<dbReference type="RefSeq" id="WP_090987722.1">
    <property type="nucleotide sequence ID" value="NZ_FOJM01000023.1"/>
</dbReference>
<dbReference type="AlphaFoldDB" id="A0A1I0U8S7"/>
<dbReference type="PANTHER" id="PTHR30565:SF9">
    <property type="entry name" value="PROTEIN YCIF"/>
    <property type="match status" value="1"/>
</dbReference>
<dbReference type="STRING" id="332999.SAMN04488511_1235"/>
<dbReference type="Gene3D" id="1.20.1260.10">
    <property type="match status" value="1"/>
</dbReference>
<dbReference type="SUPFAM" id="SSF47240">
    <property type="entry name" value="Ferritin-like"/>
    <property type="match status" value="1"/>
</dbReference>
<evidence type="ECO:0000313" key="1">
    <source>
        <dbReference type="EMBL" id="SFA59626.1"/>
    </source>
</evidence>
<dbReference type="InterPro" id="IPR012347">
    <property type="entry name" value="Ferritin-like"/>
</dbReference>
<dbReference type="Pfam" id="PF05974">
    <property type="entry name" value="DUF892"/>
    <property type="match status" value="1"/>
</dbReference>
<dbReference type="InterPro" id="IPR010287">
    <property type="entry name" value="DUF892_YciF-like"/>
</dbReference>
<organism evidence="1 2">
    <name type="scientific">Pedobacter suwonensis</name>
    <dbReference type="NCBI Taxonomy" id="332999"/>
    <lineage>
        <taxon>Bacteria</taxon>
        <taxon>Pseudomonadati</taxon>
        <taxon>Bacteroidota</taxon>
        <taxon>Sphingobacteriia</taxon>
        <taxon>Sphingobacteriales</taxon>
        <taxon>Sphingobacteriaceae</taxon>
        <taxon>Pedobacter</taxon>
    </lineage>
</organism>
<accession>A0A1I0U8S7</accession>
<dbReference type="InterPro" id="IPR047114">
    <property type="entry name" value="YciF"/>
</dbReference>
<evidence type="ECO:0000313" key="2">
    <source>
        <dbReference type="Proteomes" id="UP000198836"/>
    </source>
</evidence>
<dbReference type="EMBL" id="FOJM01000023">
    <property type="protein sequence ID" value="SFA59626.1"/>
    <property type="molecule type" value="Genomic_DNA"/>
</dbReference>
<dbReference type="OrthoDB" id="954235at2"/>